<gene>
    <name evidence="17" type="ORF">ACFQ2I_01900</name>
</gene>
<dbReference type="Gene3D" id="3.30.565.10">
    <property type="entry name" value="Histidine kinase-like ATPase, C-terminal domain"/>
    <property type="match status" value="1"/>
</dbReference>
<keyword evidence="6" id="KW-0808">Transferase</keyword>
<organism evidence="17 18">
    <name type="scientific">Paenibacillus chungangensis</name>
    <dbReference type="NCBI Taxonomy" id="696535"/>
    <lineage>
        <taxon>Bacteria</taxon>
        <taxon>Bacillati</taxon>
        <taxon>Bacillota</taxon>
        <taxon>Bacilli</taxon>
        <taxon>Bacillales</taxon>
        <taxon>Paenibacillaceae</taxon>
        <taxon>Paenibacillus</taxon>
    </lineage>
</organism>
<dbReference type="EC" id="2.7.13.3" evidence="3"/>
<dbReference type="SMART" id="SM00387">
    <property type="entry name" value="HATPase_c"/>
    <property type="match status" value="1"/>
</dbReference>
<evidence type="ECO:0000256" key="8">
    <source>
        <dbReference type="ARBA" id="ARBA00022741"/>
    </source>
</evidence>
<evidence type="ECO:0000256" key="6">
    <source>
        <dbReference type="ARBA" id="ARBA00022679"/>
    </source>
</evidence>
<evidence type="ECO:0000256" key="1">
    <source>
        <dbReference type="ARBA" id="ARBA00000085"/>
    </source>
</evidence>
<keyword evidence="5" id="KW-0597">Phosphoprotein</keyword>
<dbReference type="InterPro" id="IPR036890">
    <property type="entry name" value="HATPase_C_sf"/>
</dbReference>
<dbReference type="Pfam" id="PF00512">
    <property type="entry name" value="HisKA"/>
    <property type="match status" value="1"/>
</dbReference>
<dbReference type="InterPro" id="IPR036097">
    <property type="entry name" value="HisK_dim/P_sf"/>
</dbReference>
<evidence type="ECO:0000256" key="11">
    <source>
        <dbReference type="ARBA" id="ARBA00022989"/>
    </source>
</evidence>
<dbReference type="CDD" id="cd06225">
    <property type="entry name" value="HAMP"/>
    <property type="match status" value="1"/>
</dbReference>
<dbReference type="PROSITE" id="PS50885">
    <property type="entry name" value="HAMP"/>
    <property type="match status" value="1"/>
</dbReference>
<feature type="domain" description="Histidine kinase" evidence="15">
    <location>
        <begin position="258"/>
        <end position="489"/>
    </location>
</feature>
<feature type="transmembrane region" description="Helical" evidence="14">
    <location>
        <begin position="166"/>
        <end position="190"/>
    </location>
</feature>
<evidence type="ECO:0000256" key="3">
    <source>
        <dbReference type="ARBA" id="ARBA00012438"/>
    </source>
</evidence>
<comment type="subcellular location">
    <subcellularLocation>
        <location evidence="2">Cell membrane</location>
        <topology evidence="2">Multi-pass membrane protein</topology>
    </subcellularLocation>
</comment>
<feature type="transmembrane region" description="Helical" evidence="14">
    <location>
        <begin position="7"/>
        <end position="32"/>
    </location>
</feature>
<evidence type="ECO:0000256" key="12">
    <source>
        <dbReference type="ARBA" id="ARBA00023012"/>
    </source>
</evidence>
<evidence type="ECO:0000256" key="10">
    <source>
        <dbReference type="ARBA" id="ARBA00022840"/>
    </source>
</evidence>
<keyword evidence="9" id="KW-0418">Kinase</keyword>
<dbReference type="InterPro" id="IPR036640">
    <property type="entry name" value="ABC1_TM_sf"/>
</dbReference>
<dbReference type="InterPro" id="IPR003660">
    <property type="entry name" value="HAMP_dom"/>
</dbReference>
<name>A0ABW3HKU5_9BACL</name>
<comment type="caution">
    <text evidence="17">The sequence shown here is derived from an EMBL/GenBank/DDBJ whole genome shotgun (WGS) entry which is preliminary data.</text>
</comment>
<dbReference type="Gene3D" id="1.10.287.130">
    <property type="match status" value="1"/>
</dbReference>
<dbReference type="InterPro" id="IPR003594">
    <property type="entry name" value="HATPase_dom"/>
</dbReference>
<comment type="catalytic activity">
    <reaction evidence="1">
        <text>ATP + protein L-histidine = ADP + protein N-phospho-L-histidine.</text>
        <dbReference type="EC" id="2.7.13.3"/>
    </reaction>
</comment>
<dbReference type="SUPFAM" id="SSF90123">
    <property type="entry name" value="ABC transporter transmembrane region"/>
    <property type="match status" value="1"/>
</dbReference>
<dbReference type="SMART" id="SM00388">
    <property type="entry name" value="HisKA"/>
    <property type="match status" value="1"/>
</dbReference>
<dbReference type="SMART" id="SM00304">
    <property type="entry name" value="HAMP"/>
    <property type="match status" value="1"/>
</dbReference>
<dbReference type="PANTHER" id="PTHR45528">
    <property type="entry name" value="SENSOR HISTIDINE KINASE CPXA"/>
    <property type="match status" value="1"/>
</dbReference>
<dbReference type="Gene3D" id="6.10.340.10">
    <property type="match status" value="1"/>
</dbReference>
<dbReference type="InterPro" id="IPR005467">
    <property type="entry name" value="His_kinase_dom"/>
</dbReference>
<sequence>MNLKTKLWLMVITASFTGLVLFIASIVIMGSLTSRGYTHESLNQIGHQLVEDAGNQALDLKRGEVDERIQSLLDLTRDEHPQMSLEWFSKEGTLQYATNQRKEPYAFDEMMERFVGMPNKLWGFDDEAVTLVFHWALDNEPQYLIMSMPSKEMRGTQVFVYVRQSWMLLTLFIPLGIFFITPIIFSLLFFTRINRRLKTLNRAVQEFDARSTRIVLDDRGNDEIIQLNRHLNHMSDRILDQVAQIQDNERKRHTLIANLSHDLRTPLTMIQGYAETLYDGLYQDDKEIRAYSEIVLRRSRYMNKLLQKLLEISRMDMHPARGQLKRTNLSEQLRKLAADYIVILENYGMSFAIEIPEQSIEVMIDPPLMERAVRNLIENALQYGRSGGYMGLSLRKVIVADASDRNEGRDSQRHYEVEISVTDKGPGIPVEKQEIIFERFIRGSRAREGEGLGIGLSIVKEVAGFHKGSVRLESKPDIHTTFTLVIPSH</sequence>
<dbReference type="Proteomes" id="UP001596989">
    <property type="component" value="Unassembled WGS sequence"/>
</dbReference>
<keyword evidence="8" id="KW-0547">Nucleotide-binding</keyword>
<keyword evidence="10 17" id="KW-0067">ATP-binding</keyword>
<dbReference type="SUPFAM" id="SSF47384">
    <property type="entry name" value="Homodimeric domain of signal transducing histidine kinase"/>
    <property type="match status" value="1"/>
</dbReference>
<evidence type="ECO:0000256" key="14">
    <source>
        <dbReference type="SAM" id="Phobius"/>
    </source>
</evidence>
<dbReference type="InterPro" id="IPR003661">
    <property type="entry name" value="HisK_dim/P_dom"/>
</dbReference>
<dbReference type="GO" id="GO:0005524">
    <property type="term" value="F:ATP binding"/>
    <property type="evidence" value="ECO:0007669"/>
    <property type="project" value="UniProtKB-KW"/>
</dbReference>
<dbReference type="Pfam" id="PF00672">
    <property type="entry name" value="HAMP"/>
    <property type="match status" value="1"/>
</dbReference>
<dbReference type="SUPFAM" id="SSF55874">
    <property type="entry name" value="ATPase domain of HSP90 chaperone/DNA topoisomerase II/histidine kinase"/>
    <property type="match status" value="1"/>
</dbReference>
<evidence type="ECO:0000256" key="7">
    <source>
        <dbReference type="ARBA" id="ARBA00022692"/>
    </source>
</evidence>
<evidence type="ECO:0000259" key="16">
    <source>
        <dbReference type="PROSITE" id="PS50885"/>
    </source>
</evidence>
<evidence type="ECO:0000256" key="5">
    <source>
        <dbReference type="ARBA" id="ARBA00022553"/>
    </source>
</evidence>
<dbReference type="InterPro" id="IPR050398">
    <property type="entry name" value="HssS/ArlS-like"/>
</dbReference>
<evidence type="ECO:0000313" key="17">
    <source>
        <dbReference type="EMBL" id="MFD0958136.1"/>
    </source>
</evidence>
<dbReference type="PROSITE" id="PS50109">
    <property type="entry name" value="HIS_KIN"/>
    <property type="match status" value="1"/>
</dbReference>
<dbReference type="CDD" id="cd00075">
    <property type="entry name" value="HATPase"/>
    <property type="match status" value="1"/>
</dbReference>
<feature type="domain" description="HAMP" evidence="16">
    <location>
        <begin position="191"/>
        <end position="243"/>
    </location>
</feature>
<dbReference type="CDD" id="cd00082">
    <property type="entry name" value="HisKA"/>
    <property type="match status" value="1"/>
</dbReference>
<evidence type="ECO:0000313" key="18">
    <source>
        <dbReference type="Proteomes" id="UP001596989"/>
    </source>
</evidence>
<keyword evidence="12" id="KW-0902">Two-component regulatory system</keyword>
<accession>A0ABW3HKU5</accession>
<evidence type="ECO:0000256" key="4">
    <source>
        <dbReference type="ARBA" id="ARBA00022475"/>
    </source>
</evidence>
<dbReference type="Pfam" id="PF02518">
    <property type="entry name" value="HATPase_c"/>
    <property type="match status" value="1"/>
</dbReference>
<keyword evidence="4" id="KW-1003">Cell membrane</keyword>
<evidence type="ECO:0000256" key="2">
    <source>
        <dbReference type="ARBA" id="ARBA00004651"/>
    </source>
</evidence>
<keyword evidence="7 14" id="KW-0812">Transmembrane</keyword>
<proteinExistence type="predicted"/>
<dbReference type="EMBL" id="JBHTJZ010000004">
    <property type="protein sequence ID" value="MFD0958136.1"/>
    <property type="molecule type" value="Genomic_DNA"/>
</dbReference>
<keyword evidence="11 14" id="KW-1133">Transmembrane helix</keyword>
<keyword evidence="18" id="KW-1185">Reference proteome</keyword>
<dbReference type="InterPro" id="IPR004358">
    <property type="entry name" value="Sig_transdc_His_kin-like_C"/>
</dbReference>
<reference evidence="18" key="1">
    <citation type="journal article" date="2019" name="Int. J. Syst. Evol. Microbiol.">
        <title>The Global Catalogue of Microorganisms (GCM) 10K type strain sequencing project: providing services to taxonomists for standard genome sequencing and annotation.</title>
        <authorList>
            <consortium name="The Broad Institute Genomics Platform"/>
            <consortium name="The Broad Institute Genome Sequencing Center for Infectious Disease"/>
            <person name="Wu L."/>
            <person name="Ma J."/>
        </authorList>
    </citation>
    <scope>NUCLEOTIDE SEQUENCE [LARGE SCALE GENOMIC DNA]</scope>
    <source>
        <strain evidence="18">CCUG 59129</strain>
    </source>
</reference>
<protein>
    <recommendedName>
        <fullName evidence="3">histidine kinase</fullName>
        <ecNumber evidence="3">2.7.13.3</ecNumber>
    </recommendedName>
</protein>
<dbReference type="RefSeq" id="WP_377561781.1">
    <property type="nucleotide sequence ID" value="NZ_JBHTJZ010000004.1"/>
</dbReference>
<dbReference type="PANTHER" id="PTHR45528:SF1">
    <property type="entry name" value="SENSOR HISTIDINE KINASE CPXA"/>
    <property type="match status" value="1"/>
</dbReference>
<evidence type="ECO:0000256" key="13">
    <source>
        <dbReference type="ARBA" id="ARBA00023136"/>
    </source>
</evidence>
<evidence type="ECO:0000259" key="15">
    <source>
        <dbReference type="PROSITE" id="PS50109"/>
    </source>
</evidence>
<keyword evidence="13 14" id="KW-0472">Membrane</keyword>
<dbReference type="PRINTS" id="PR00344">
    <property type="entry name" value="BCTRLSENSOR"/>
</dbReference>
<evidence type="ECO:0000256" key="9">
    <source>
        <dbReference type="ARBA" id="ARBA00022777"/>
    </source>
</evidence>